<accession>A0A644YPE1</accession>
<dbReference type="InterPro" id="IPR017900">
    <property type="entry name" value="4Fe4S_Fe_S_CS"/>
</dbReference>
<dbReference type="EMBL" id="VSSQ01005627">
    <property type="protein sequence ID" value="MPM29858.1"/>
    <property type="molecule type" value="Genomic_DNA"/>
</dbReference>
<sequence>MRVAVLSGKGGTGKTFVSVNLAAAAGNAAYIDCDVEEPNGRLFLKPRYTNESPVYTLIPEFDTSKCTGCRKCVEFCRYNALVFVREKPMVFSEVCHSCGGCVLVCPEGAVSEKPHSVGLVEEGAAGSVRVVTGIMDTGEVSAVPVIKAALRAGTGAEELTVIDCPPGSGCPVMESVMDANYCILVTEPTTFGFHNFQMVHKLVTLLGKPCGVVVNKADEVYAPLEEFCTANRTPVLLRIPYRAELARLGAVGQIAAEQDEEIASLFRELLTAVQKETVR</sequence>
<gene>
    <name evidence="2" type="primary">rsxB_68</name>
    <name evidence="2" type="ORF">SDC9_76399</name>
</gene>
<feature type="domain" description="4Fe-4S ferredoxin-type" evidence="1">
    <location>
        <begin position="57"/>
        <end position="86"/>
    </location>
</feature>
<reference evidence="2" key="1">
    <citation type="submission" date="2019-08" db="EMBL/GenBank/DDBJ databases">
        <authorList>
            <person name="Kucharzyk K."/>
            <person name="Murdoch R.W."/>
            <person name="Higgins S."/>
            <person name="Loffler F."/>
        </authorList>
    </citation>
    <scope>NUCLEOTIDE SEQUENCE</scope>
</reference>
<dbReference type="PANTHER" id="PTHR43063:SF1">
    <property type="entry name" value="4FE-4S CLUSTER CONTAINING PARA FAMILY ATPASE PROTEIN"/>
    <property type="match status" value="1"/>
</dbReference>
<dbReference type="Pfam" id="PF01656">
    <property type="entry name" value="CbiA"/>
    <property type="match status" value="1"/>
</dbReference>
<name>A0A644YPE1_9ZZZZ</name>
<evidence type="ECO:0000259" key="1">
    <source>
        <dbReference type="PROSITE" id="PS51379"/>
    </source>
</evidence>
<dbReference type="SUPFAM" id="SSF52540">
    <property type="entry name" value="P-loop containing nucleoside triphosphate hydrolases"/>
    <property type="match status" value="1"/>
</dbReference>
<dbReference type="SUPFAM" id="SSF54862">
    <property type="entry name" value="4Fe-4S ferredoxins"/>
    <property type="match status" value="1"/>
</dbReference>
<organism evidence="2">
    <name type="scientific">bioreactor metagenome</name>
    <dbReference type="NCBI Taxonomy" id="1076179"/>
    <lineage>
        <taxon>unclassified sequences</taxon>
        <taxon>metagenomes</taxon>
        <taxon>ecological metagenomes</taxon>
    </lineage>
</organism>
<feature type="domain" description="4Fe-4S ferredoxin-type" evidence="1">
    <location>
        <begin position="87"/>
        <end position="115"/>
    </location>
</feature>
<dbReference type="Gene3D" id="3.40.50.300">
    <property type="entry name" value="P-loop containing nucleotide triphosphate hydrolases"/>
    <property type="match status" value="1"/>
</dbReference>
<dbReference type="PROSITE" id="PS00198">
    <property type="entry name" value="4FE4S_FER_1"/>
    <property type="match status" value="1"/>
</dbReference>
<evidence type="ECO:0000313" key="2">
    <source>
        <dbReference type="EMBL" id="MPM29858.1"/>
    </source>
</evidence>
<dbReference type="PANTHER" id="PTHR43063">
    <property type="entry name" value="4FE-4S CLUSTER CONTAINING PARA FAMILY ATPASE PROTEIN"/>
    <property type="match status" value="1"/>
</dbReference>
<protein>
    <submittedName>
        <fullName evidence="2">Electron transport complex subunit RsxB</fullName>
    </submittedName>
</protein>
<proteinExistence type="predicted"/>
<dbReference type="InterPro" id="IPR027417">
    <property type="entry name" value="P-loop_NTPase"/>
</dbReference>
<comment type="caution">
    <text evidence="2">The sequence shown here is derived from an EMBL/GenBank/DDBJ whole genome shotgun (WGS) entry which is preliminary data.</text>
</comment>
<dbReference type="AlphaFoldDB" id="A0A644YPE1"/>
<dbReference type="Pfam" id="PF00037">
    <property type="entry name" value="Fer4"/>
    <property type="match status" value="2"/>
</dbReference>
<dbReference type="InterPro" id="IPR017896">
    <property type="entry name" value="4Fe4S_Fe-S-bd"/>
</dbReference>
<dbReference type="PROSITE" id="PS51379">
    <property type="entry name" value="4FE4S_FER_2"/>
    <property type="match status" value="2"/>
</dbReference>
<dbReference type="InterPro" id="IPR002586">
    <property type="entry name" value="CobQ/CobB/MinD/ParA_Nub-bd_dom"/>
</dbReference>
<dbReference type="Gene3D" id="3.30.70.20">
    <property type="match status" value="1"/>
</dbReference>